<keyword evidence="2" id="KW-1185">Reference proteome</keyword>
<gene>
    <name evidence="1" type="ORF">Pyn_30786</name>
</gene>
<comment type="caution">
    <text evidence="1">The sequence shown here is derived from an EMBL/GenBank/DDBJ whole genome shotgun (WGS) entry which is preliminary data.</text>
</comment>
<dbReference type="Pfam" id="PF05056">
    <property type="entry name" value="DUF674"/>
    <property type="match status" value="1"/>
</dbReference>
<dbReference type="STRING" id="2094558.A0A314UQJ3"/>
<dbReference type="PANTHER" id="PTHR33103">
    <property type="entry name" value="OS01G0153900 PROTEIN"/>
    <property type="match status" value="1"/>
</dbReference>
<accession>A0A314UQJ3</accession>
<dbReference type="Proteomes" id="UP000250321">
    <property type="component" value="Unassembled WGS sequence"/>
</dbReference>
<name>A0A314UQJ3_PRUYE</name>
<evidence type="ECO:0000313" key="1">
    <source>
        <dbReference type="EMBL" id="PQM39793.1"/>
    </source>
</evidence>
<dbReference type="OrthoDB" id="2014278at2759"/>
<organism evidence="1 2">
    <name type="scientific">Prunus yedoensis var. nudiflora</name>
    <dbReference type="NCBI Taxonomy" id="2094558"/>
    <lineage>
        <taxon>Eukaryota</taxon>
        <taxon>Viridiplantae</taxon>
        <taxon>Streptophyta</taxon>
        <taxon>Embryophyta</taxon>
        <taxon>Tracheophyta</taxon>
        <taxon>Spermatophyta</taxon>
        <taxon>Magnoliopsida</taxon>
        <taxon>eudicotyledons</taxon>
        <taxon>Gunneridae</taxon>
        <taxon>Pentapetalae</taxon>
        <taxon>rosids</taxon>
        <taxon>fabids</taxon>
        <taxon>Rosales</taxon>
        <taxon>Rosaceae</taxon>
        <taxon>Amygdaloideae</taxon>
        <taxon>Amygdaleae</taxon>
        <taxon>Prunus</taxon>
    </lineage>
</organism>
<reference evidence="1 2" key="1">
    <citation type="submission" date="2018-02" db="EMBL/GenBank/DDBJ databases">
        <title>Draft genome of wild Prunus yedoensis var. nudiflora.</title>
        <authorList>
            <person name="Baek S."/>
            <person name="Kim J.-H."/>
            <person name="Choi K."/>
            <person name="Kim G.-B."/>
            <person name="Cho A."/>
            <person name="Jang H."/>
            <person name="Shin C.-H."/>
            <person name="Yu H.-J."/>
            <person name="Mun J.-H."/>
        </authorList>
    </citation>
    <scope>NUCLEOTIDE SEQUENCE [LARGE SCALE GENOMIC DNA]</scope>
    <source>
        <strain evidence="2">cv. Jeju island</strain>
        <tissue evidence="1">Leaf</tissue>
    </source>
</reference>
<dbReference type="PANTHER" id="PTHR33103:SF19">
    <property type="entry name" value="OS09G0544700 PROTEIN"/>
    <property type="match status" value="1"/>
</dbReference>
<evidence type="ECO:0000313" key="2">
    <source>
        <dbReference type="Proteomes" id="UP000250321"/>
    </source>
</evidence>
<dbReference type="InterPro" id="IPR007750">
    <property type="entry name" value="DUF674"/>
</dbReference>
<dbReference type="AlphaFoldDB" id="A0A314UQJ3"/>
<sequence>MCRSCQPSSYSYSGGKICYVAEDPKAICPKCNNFISKPTTYIARPTIAAGGKGGGFVREAMTYMITDEMEVKLMFAISSIALLKNFDVRDVHSLQETVVPVDKDKGLKLLKGIVAVKCSSDECVPFSSISS</sequence>
<proteinExistence type="predicted"/>
<protein>
    <submittedName>
        <fullName evidence="1">Uncharacterized protein</fullName>
    </submittedName>
</protein>
<dbReference type="EMBL" id="PJQY01003154">
    <property type="protein sequence ID" value="PQM39793.1"/>
    <property type="molecule type" value="Genomic_DNA"/>
</dbReference>